<sequence>MTTVTGTPIPTSIIGAVGKGREKTNGGF</sequence>
<organism evidence="2">
    <name type="scientific">marine metagenome</name>
    <dbReference type="NCBI Taxonomy" id="408172"/>
    <lineage>
        <taxon>unclassified sequences</taxon>
        <taxon>metagenomes</taxon>
        <taxon>ecological metagenomes</taxon>
    </lineage>
</organism>
<dbReference type="AlphaFoldDB" id="A0A382SWC5"/>
<accession>A0A382SWC5</accession>
<evidence type="ECO:0000256" key="1">
    <source>
        <dbReference type="SAM" id="MobiDB-lite"/>
    </source>
</evidence>
<feature type="compositionally biased region" description="Polar residues" evidence="1">
    <location>
        <begin position="1"/>
        <end position="10"/>
    </location>
</feature>
<proteinExistence type="predicted"/>
<dbReference type="EMBL" id="UINC01132015">
    <property type="protein sequence ID" value="SVD14063.1"/>
    <property type="molecule type" value="Genomic_DNA"/>
</dbReference>
<reference evidence="2" key="1">
    <citation type="submission" date="2018-05" db="EMBL/GenBank/DDBJ databases">
        <authorList>
            <person name="Lanie J.A."/>
            <person name="Ng W.-L."/>
            <person name="Kazmierczak K.M."/>
            <person name="Andrzejewski T.M."/>
            <person name="Davidsen T.M."/>
            <person name="Wayne K.J."/>
            <person name="Tettelin H."/>
            <person name="Glass J.I."/>
            <person name="Rusch D."/>
            <person name="Podicherti R."/>
            <person name="Tsui H.-C.T."/>
            <person name="Winkler M.E."/>
        </authorList>
    </citation>
    <scope>NUCLEOTIDE SEQUENCE</scope>
</reference>
<protein>
    <submittedName>
        <fullName evidence="2">Uncharacterized protein</fullName>
    </submittedName>
</protein>
<name>A0A382SWC5_9ZZZZ</name>
<feature type="region of interest" description="Disordered" evidence="1">
    <location>
        <begin position="1"/>
        <end position="28"/>
    </location>
</feature>
<gene>
    <name evidence="2" type="ORF">METZ01_LOCUS366917</name>
</gene>
<feature type="compositionally biased region" description="Basic and acidic residues" evidence="1">
    <location>
        <begin position="19"/>
        <end position="28"/>
    </location>
</feature>
<evidence type="ECO:0000313" key="2">
    <source>
        <dbReference type="EMBL" id="SVD14063.1"/>
    </source>
</evidence>